<evidence type="ECO:0000313" key="2">
    <source>
        <dbReference type="Proteomes" id="UP000037939"/>
    </source>
</evidence>
<dbReference type="AlphaFoldDB" id="A0A0N0GKW4"/>
<gene>
    <name evidence="1" type="ORF">WG78_21060</name>
</gene>
<protein>
    <submittedName>
        <fullName evidence="1">Uncharacterized protein</fullName>
    </submittedName>
</protein>
<sequence length="149" mass="16285">MLVAALLLAATASAAVPSHFGEQMEAALTCRSEWSTAWWRGYFRSYLGTPLRTWGEAEWFDSQGAQLGGVTAKEAFVNLPTSGALMVGVLIAQPVDKVKQTIETTLSTHFEPIAGPYPRFLSFSGSVLVGLSNNQTKWYCARWNLGNRP</sequence>
<organism evidence="1 2">
    <name type="scientific">Amantichitinum ursilacus</name>
    <dbReference type="NCBI Taxonomy" id="857265"/>
    <lineage>
        <taxon>Bacteria</taxon>
        <taxon>Pseudomonadati</taxon>
        <taxon>Pseudomonadota</taxon>
        <taxon>Betaproteobacteria</taxon>
        <taxon>Neisseriales</taxon>
        <taxon>Chitinibacteraceae</taxon>
        <taxon>Amantichitinum</taxon>
    </lineage>
</organism>
<keyword evidence="2" id="KW-1185">Reference proteome</keyword>
<dbReference type="Proteomes" id="UP000037939">
    <property type="component" value="Unassembled WGS sequence"/>
</dbReference>
<reference evidence="1 2" key="1">
    <citation type="submission" date="2015-07" db="EMBL/GenBank/DDBJ databases">
        <title>Draft genome sequence of the Amantichitinum ursilacus IGB-41, a new chitin-degrading bacterium.</title>
        <authorList>
            <person name="Kirstahler P."/>
            <person name="Guenther M."/>
            <person name="Grumaz C."/>
            <person name="Rupp S."/>
            <person name="Zibek S."/>
            <person name="Sohn K."/>
        </authorList>
    </citation>
    <scope>NUCLEOTIDE SEQUENCE [LARGE SCALE GENOMIC DNA]</scope>
    <source>
        <strain evidence="1 2">IGB-41</strain>
    </source>
</reference>
<dbReference type="EMBL" id="LAQT01000037">
    <property type="protein sequence ID" value="KPC49424.1"/>
    <property type="molecule type" value="Genomic_DNA"/>
</dbReference>
<name>A0A0N0GKW4_9NEIS</name>
<evidence type="ECO:0000313" key="1">
    <source>
        <dbReference type="EMBL" id="KPC49424.1"/>
    </source>
</evidence>
<accession>A0A0N0GKW4</accession>
<proteinExistence type="predicted"/>
<comment type="caution">
    <text evidence="1">The sequence shown here is derived from an EMBL/GenBank/DDBJ whole genome shotgun (WGS) entry which is preliminary data.</text>
</comment>